<keyword evidence="4" id="KW-1133">Transmembrane helix</keyword>
<dbReference type="InterPro" id="IPR050465">
    <property type="entry name" value="UPF0194_transport"/>
</dbReference>
<comment type="subcellular location">
    <subcellularLocation>
        <location evidence="1">Cell envelope</location>
    </subcellularLocation>
</comment>
<evidence type="ECO:0000256" key="4">
    <source>
        <dbReference type="SAM" id="Phobius"/>
    </source>
</evidence>
<sequence>MSMKQKIKKIINFEYVKKGKDTLQKKAVKYLGAFLLIMIGCTMLSRFADSLTIPVIKTEKPKVKTMVDEVKASGRVVKNREEKISTIEGLKIEYVNVSVGALIKAGDVLVELDTEDLQKKIDDINENISRDEKTLARAKEDYNRAIASKNSNVAKALEEMNKAKKELDEYRQLPEASGDGVNEEEPVKDPAVEESLKADYESKKAMYSSAVEDANDTLDLDRNLQDVKDSLKLDDYYAELEKIQPLLDANGKVTSPKEGIVTSVFAQNGGVTSDAIISIADKESGYKFVGQIESSKRTLVKQGQTVALKLNSGNYVENLTIEAISKSEESPDYLNVTVVLPAGTGEIDDMGEIIISSQSKKYSTCVPLAALRQGDNNSYYVLAVSEKETVLGTEKIAKKYEVQIEKKDNEFAALKEGTFSRGEQVIISSNKTVEDGDRVRLETE</sequence>
<dbReference type="OrthoDB" id="9773077at2"/>
<gene>
    <name evidence="5" type="ORF">ERS852471_02133</name>
</gene>
<dbReference type="Proteomes" id="UP000095594">
    <property type="component" value="Unassembled WGS sequence"/>
</dbReference>
<keyword evidence="2 3" id="KW-0175">Coiled coil</keyword>
<evidence type="ECO:0000256" key="2">
    <source>
        <dbReference type="ARBA" id="ARBA00023054"/>
    </source>
</evidence>
<organism evidence="5 6">
    <name type="scientific">Clostridium disporicum</name>
    <dbReference type="NCBI Taxonomy" id="84024"/>
    <lineage>
        <taxon>Bacteria</taxon>
        <taxon>Bacillati</taxon>
        <taxon>Bacillota</taxon>
        <taxon>Clostridia</taxon>
        <taxon>Eubacteriales</taxon>
        <taxon>Clostridiaceae</taxon>
        <taxon>Clostridium</taxon>
    </lineage>
</organism>
<feature type="transmembrane region" description="Helical" evidence="4">
    <location>
        <begin position="27"/>
        <end position="48"/>
    </location>
</feature>
<dbReference type="AlphaFoldDB" id="A0A174HHS3"/>
<proteinExistence type="predicted"/>
<protein>
    <submittedName>
        <fullName evidence="5">RND family efflux transporter MFP subunit</fullName>
    </submittedName>
</protein>
<evidence type="ECO:0000256" key="1">
    <source>
        <dbReference type="ARBA" id="ARBA00004196"/>
    </source>
</evidence>
<name>A0A174HHS3_9CLOT</name>
<dbReference type="PANTHER" id="PTHR32347:SF14">
    <property type="entry name" value="EFFLUX SYSTEM COMPONENT YKNX-RELATED"/>
    <property type="match status" value="1"/>
</dbReference>
<dbReference type="Gene3D" id="2.40.420.20">
    <property type="match status" value="1"/>
</dbReference>
<evidence type="ECO:0000256" key="3">
    <source>
        <dbReference type="SAM" id="Coils"/>
    </source>
</evidence>
<dbReference type="Gene3D" id="2.40.50.100">
    <property type="match status" value="1"/>
</dbReference>
<reference evidence="5 6" key="1">
    <citation type="submission" date="2015-09" db="EMBL/GenBank/DDBJ databases">
        <authorList>
            <consortium name="Pathogen Informatics"/>
        </authorList>
    </citation>
    <scope>NUCLEOTIDE SEQUENCE [LARGE SCALE GENOMIC DNA]</scope>
    <source>
        <strain evidence="5 6">2789STDY5834856</strain>
    </source>
</reference>
<dbReference type="PANTHER" id="PTHR32347">
    <property type="entry name" value="EFFLUX SYSTEM COMPONENT YKNX-RELATED"/>
    <property type="match status" value="1"/>
</dbReference>
<evidence type="ECO:0000313" key="5">
    <source>
        <dbReference type="EMBL" id="CUO72519.1"/>
    </source>
</evidence>
<evidence type="ECO:0000313" key="6">
    <source>
        <dbReference type="Proteomes" id="UP000095594"/>
    </source>
</evidence>
<keyword evidence="4" id="KW-0812">Transmembrane</keyword>
<dbReference type="GO" id="GO:0030313">
    <property type="term" value="C:cell envelope"/>
    <property type="evidence" value="ECO:0007669"/>
    <property type="project" value="UniProtKB-SubCell"/>
</dbReference>
<keyword evidence="4" id="KW-0472">Membrane</keyword>
<feature type="coiled-coil region" evidence="3">
    <location>
        <begin position="114"/>
        <end position="173"/>
    </location>
</feature>
<accession>A0A174HHS3</accession>
<dbReference type="EMBL" id="CYZX01000014">
    <property type="protein sequence ID" value="CUO72519.1"/>
    <property type="molecule type" value="Genomic_DNA"/>
</dbReference>